<feature type="compositionally biased region" description="Basic and acidic residues" evidence="1">
    <location>
        <begin position="231"/>
        <end position="244"/>
    </location>
</feature>
<evidence type="ECO:0000256" key="1">
    <source>
        <dbReference type="SAM" id="MobiDB-lite"/>
    </source>
</evidence>
<evidence type="ECO:0000313" key="2">
    <source>
        <dbReference type="EMBL" id="KAK4110887.1"/>
    </source>
</evidence>
<feature type="region of interest" description="Disordered" evidence="1">
    <location>
        <begin position="1"/>
        <end position="23"/>
    </location>
</feature>
<dbReference type="RefSeq" id="XP_064668457.1">
    <property type="nucleotide sequence ID" value="XM_064813730.1"/>
</dbReference>
<name>A0AAN6QRB4_9PEZI</name>
<dbReference type="EMBL" id="MU853348">
    <property type="protein sequence ID" value="KAK4110887.1"/>
    <property type="molecule type" value="Genomic_DNA"/>
</dbReference>
<accession>A0AAN6QRB4</accession>
<comment type="caution">
    <text evidence="2">The sequence shown here is derived from an EMBL/GenBank/DDBJ whole genome shotgun (WGS) entry which is preliminary data.</text>
</comment>
<protein>
    <submittedName>
        <fullName evidence="2">Uncharacterized protein</fullName>
    </submittedName>
</protein>
<dbReference type="GeneID" id="89937855"/>
<feature type="compositionally biased region" description="Basic and acidic residues" evidence="1">
    <location>
        <begin position="215"/>
        <end position="224"/>
    </location>
</feature>
<sequence>MTRIGYNTKHSTRPRVKAEGTEAVGEVHKNEEVKQFVLLANILWRARLNNPEVTSCLKRYVNTLPPQALAILKSHLPHIEAMGDDFVPTAKNIAQLGPKRSLNVEAIAAALRSGWIRALLRRLAAQAAAAAAALKGEDVIATHGEDENGGCNVNANANASEEAPWFTNPDCAIWLGEMAHLRAAMPDDAWFPQVSRKMRDAYTAGWLGVFGLARPKPEKPEPQPRPKKANSRFEFDRKNPRFPERPAVAVMTIDKRLRSPKPAATPEPTTASGSDSTSESKTRASLGQLLREDDRDFSQRQRRYRLRYDTYSLPR</sequence>
<organism evidence="2 3">
    <name type="scientific">Canariomyces notabilis</name>
    <dbReference type="NCBI Taxonomy" id="2074819"/>
    <lineage>
        <taxon>Eukaryota</taxon>
        <taxon>Fungi</taxon>
        <taxon>Dikarya</taxon>
        <taxon>Ascomycota</taxon>
        <taxon>Pezizomycotina</taxon>
        <taxon>Sordariomycetes</taxon>
        <taxon>Sordariomycetidae</taxon>
        <taxon>Sordariales</taxon>
        <taxon>Chaetomiaceae</taxon>
        <taxon>Canariomyces</taxon>
    </lineage>
</organism>
<feature type="region of interest" description="Disordered" evidence="1">
    <location>
        <begin position="213"/>
        <end position="315"/>
    </location>
</feature>
<dbReference type="Proteomes" id="UP001302812">
    <property type="component" value="Unassembled WGS sequence"/>
</dbReference>
<dbReference type="AlphaFoldDB" id="A0AAN6QRB4"/>
<feature type="compositionally biased region" description="Basic and acidic residues" evidence="1">
    <location>
        <begin position="290"/>
        <end position="299"/>
    </location>
</feature>
<feature type="compositionally biased region" description="Low complexity" evidence="1">
    <location>
        <begin position="262"/>
        <end position="271"/>
    </location>
</feature>
<reference evidence="2" key="2">
    <citation type="submission" date="2023-05" db="EMBL/GenBank/DDBJ databases">
        <authorList>
            <consortium name="Lawrence Berkeley National Laboratory"/>
            <person name="Steindorff A."/>
            <person name="Hensen N."/>
            <person name="Bonometti L."/>
            <person name="Westerberg I."/>
            <person name="Brannstrom I.O."/>
            <person name="Guillou S."/>
            <person name="Cros-Aarteil S."/>
            <person name="Calhoun S."/>
            <person name="Haridas S."/>
            <person name="Kuo A."/>
            <person name="Mondo S."/>
            <person name="Pangilinan J."/>
            <person name="Riley R."/>
            <person name="Labutti K."/>
            <person name="Andreopoulos B."/>
            <person name="Lipzen A."/>
            <person name="Chen C."/>
            <person name="Yanf M."/>
            <person name="Daum C."/>
            <person name="Ng V."/>
            <person name="Clum A."/>
            <person name="Ohm R."/>
            <person name="Martin F."/>
            <person name="Silar P."/>
            <person name="Natvig D."/>
            <person name="Lalanne C."/>
            <person name="Gautier V."/>
            <person name="Ament-Velasquez S.L."/>
            <person name="Kruys A."/>
            <person name="Hutchinson M.I."/>
            <person name="Powell A.J."/>
            <person name="Barry K."/>
            <person name="Miller A.N."/>
            <person name="Grigoriev I.V."/>
            <person name="Debuchy R."/>
            <person name="Gladieux P."/>
            <person name="Thoren M.H."/>
            <person name="Johannesson H."/>
        </authorList>
    </citation>
    <scope>NUCLEOTIDE SEQUENCE</scope>
    <source>
        <strain evidence="2">CBS 508.74</strain>
    </source>
</reference>
<gene>
    <name evidence="2" type="ORF">N656DRAFT_769803</name>
</gene>
<feature type="compositionally biased region" description="Polar residues" evidence="1">
    <location>
        <begin position="272"/>
        <end position="285"/>
    </location>
</feature>
<reference evidence="2" key="1">
    <citation type="journal article" date="2023" name="Mol. Phylogenet. Evol.">
        <title>Genome-scale phylogeny and comparative genomics of the fungal order Sordariales.</title>
        <authorList>
            <person name="Hensen N."/>
            <person name="Bonometti L."/>
            <person name="Westerberg I."/>
            <person name="Brannstrom I.O."/>
            <person name="Guillou S."/>
            <person name="Cros-Aarteil S."/>
            <person name="Calhoun S."/>
            <person name="Haridas S."/>
            <person name="Kuo A."/>
            <person name="Mondo S."/>
            <person name="Pangilinan J."/>
            <person name="Riley R."/>
            <person name="LaButti K."/>
            <person name="Andreopoulos B."/>
            <person name="Lipzen A."/>
            <person name="Chen C."/>
            <person name="Yan M."/>
            <person name="Daum C."/>
            <person name="Ng V."/>
            <person name="Clum A."/>
            <person name="Steindorff A."/>
            <person name="Ohm R.A."/>
            <person name="Martin F."/>
            <person name="Silar P."/>
            <person name="Natvig D.O."/>
            <person name="Lalanne C."/>
            <person name="Gautier V."/>
            <person name="Ament-Velasquez S.L."/>
            <person name="Kruys A."/>
            <person name="Hutchinson M.I."/>
            <person name="Powell A.J."/>
            <person name="Barry K."/>
            <person name="Miller A.N."/>
            <person name="Grigoriev I.V."/>
            <person name="Debuchy R."/>
            <person name="Gladieux P."/>
            <person name="Hiltunen Thoren M."/>
            <person name="Johannesson H."/>
        </authorList>
    </citation>
    <scope>NUCLEOTIDE SEQUENCE</scope>
    <source>
        <strain evidence="2">CBS 508.74</strain>
    </source>
</reference>
<proteinExistence type="predicted"/>
<evidence type="ECO:0000313" key="3">
    <source>
        <dbReference type="Proteomes" id="UP001302812"/>
    </source>
</evidence>
<keyword evidence="3" id="KW-1185">Reference proteome</keyword>